<protein>
    <recommendedName>
        <fullName evidence="9">Endonuclease</fullName>
    </recommendedName>
</protein>
<evidence type="ECO:0008006" key="9">
    <source>
        <dbReference type="Google" id="ProtNLM"/>
    </source>
</evidence>
<dbReference type="Proteomes" id="UP000256478">
    <property type="component" value="Unassembled WGS sequence"/>
</dbReference>
<name>A0A3E0TUU5_9GAMM</name>
<reference evidence="7 8" key="1">
    <citation type="submission" date="2018-08" db="EMBL/GenBank/DDBJ databases">
        <title>Thalassotalea euphylliae genome.</title>
        <authorList>
            <person name="Summers S."/>
            <person name="Rice S.A."/>
            <person name="Freckelton M.L."/>
            <person name="Nedved B.T."/>
            <person name="Hadfield M.G."/>
        </authorList>
    </citation>
    <scope>NUCLEOTIDE SEQUENCE [LARGE SCALE GENOMIC DNA]</scope>
    <source>
        <strain evidence="7 8">H1</strain>
    </source>
</reference>
<dbReference type="InterPro" id="IPR003154">
    <property type="entry name" value="S1/P1nuclease"/>
</dbReference>
<keyword evidence="2" id="KW-0479">Metal-binding</keyword>
<dbReference type="GO" id="GO:0004519">
    <property type="term" value="F:endonuclease activity"/>
    <property type="evidence" value="ECO:0007669"/>
    <property type="project" value="UniProtKB-KW"/>
</dbReference>
<dbReference type="RefSeq" id="WP_116009476.1">
    <property type="nucleotide sequence ID" value="NZ_QUOU01000001.1"/>
</dbReference>
<dbReference type="CDD" id="cd11010">
    <property type="entry name" value="S1-P1_nuclease"/>
    <property type="match status" value="1"/>
</dbReference>
<keyword evidence="5" id="KW-1015">Disulfide bond</keyword>
<proteinExistence type="predicted"/>
<dbReference type="GO" id="GO:0003676">
    <property type="term" value="F:nucleic acid binding"/>
    <property type="evidence" value="ECO:0007669"/>
    <property type="project" value="InterPro"/>
</dbReference>
<evidence type="ECO:0000256" key="1">
    <source>
        <dbReference type="ARBA" id="ARBA00022722"/>
    </source>
</evidence>
<evidence type="ECO:0000256" key="2">
    <source>
        <dbReference type="ARBA" id="ARBA00022723"/>
    </source>
</evidence>
<dbReference type="PANTHER" id="PTHR33146:SF26">
    <property type="entry name" value="ENDONUCLEASE 4"/>
    <property type="match status" value="1"/>
</dbReference>
<comment type="caution">
    <text evidence="7">The sequence shown here is derived from an EMBL/GenBank/DDBJ whole genome shotgun (WGS) entry which is preliminary data.</text>
</comment>
<dbReference type="EMBL" id="QUOU01000001">
    <property type="protein sequence ID" value="REL28441.1"/>
    <property type="molecule type" value="Genomic_DNA"/>
</dbReference>
<dbReference type="OrthoDB" id="267579at2"/>
<dbReference type="Pfam" id="PF02265">
    <property type="entry name" value="S1-P1_nuclease"/>
    <property type="match status" value="1"/>
</dbReference>
<dbReference type="PANTHER" id="PTHR33146">
    <property type="entry name" value="ENDONUCLEASE 4"/>
    <property type="match status" value="1"/>
</dbReference>
<evidence type="ECO:0000256" key="3">
    <source>
        <dbReference type="ARBA" id="ARBA00022759"/>
    </source>
</evidence>
<dbReference type="GO" id="GO:0006308">
    <property type="term" value="P:DNA catabolic process"/>
    <property type="evidence" value="ECO:0007669"/>
    <property type="project" value="InterPro"/>
</dbReference>
<evidence type="ECO:0000313" key="7">
    <source>
        <dbReference type="EMBL" id="REL28441.1"/>
    </source>
</evidence>
<sequence>MTALPLQRARLQTFTTITENHHRQQVLTTHMKTTTIAALITTALITLITSLQPAHALGKLGHQLVCDLAYQQLTPTAQAKVDNLLASLSKTERKRINEYNFDDKASKVTLGKACTWPDAIKKLSKYDDLKPWHYVNTGRDKQALTHDTCQKDCITQAIPYHANQVIEGKNIQQRTQALMFLGHWLGDIHQPLHVSFANDWGGNKTKVNAEGVKCTSMHWLWDECLLTRQTQSNKLAGQYQQFIVQLNQQLLSVPAADKLNWQKATVIDWANESFAIARAPSTHYCQLNASDTCQEKAQPISLGKAELDVMSEQINQRMVMASVRFAHQLNTIFNTNRNN</sequence>
<dbReference type="SUPFAM" id="SSF48537">
    <property type="entry name" value="Phospholipase C/P1 nuclease"/>
    <property type="match status" value="1"/>
</dbReference>
<keyword evidence="1" id="KW-0540">Nuclease</keyword>
<organism evidence="7 8">
    <name type="scientific">Thalassotalea euphylliae</name>
    <dbReference type="NCBI Taxonomy" id="1655234"/>
    <lineage>
        <taxon>Bacteria</taxon>
        <taxon>Pseudomonadati</taxon>
        <taxon>Pseudomonadota</taxon>
        <taxon>Gammaproteobacteria</taxon>
        <taxon>Alteromonadales</taxon>
        <taxon>Colwelliaceae</taxon>
        <taxon>Thalassotalea</taxon>
    </lineage>
</organism>
<gene>
    <name evidence="7" type="ORF">DXX93_18965</name>
</gene>
<dbReference type="InterPro" id="IPR008947">
    <property type="entry name" value="PLipase_C/P1_nuclease_dom_sf"/>
</dbReference>
<keyword evidence="3" id="KW-0255">Endonuclease</keyword>
<dbReference type="Gene3D" id="1.10.575.10">
    <property type="entry name" value="P1 Nuclease"/>
    <property type="match status" value="1"/>
</dbReference>
<evidence type="ECO:0000313" key="8">
    <source>
        <dbReference type="Proteomes" id="UP000256478"/>
    </source>
</evidence>
<evidence type="ECO:0000256" key="5">
    <source>
        <dbReference type="ARBA" id="ARBA00023157"/>
    </source>
</evidence>
<accession>A0A3E0TUU5</accession>
<dbReference type="AlphaFoldDB" id="A0A3E0TUU5"/>
<evidence type="ECO:0000256" key="4">
    <source>
        <dbReference type="ARBA" id="ARBA00022801"/>
    </source>
</evidence>
<dbReference type="GO" id="GO:0046872">
    <property type="term" value="F:metal ion binding"/>
    <property type="evidence" value="ECO:0007669"/>
    <property type="project" value="UniProtKB-KW"/>
</dbReference>
<keyword evidence="6" id="KW-0325">Glycoprotein</keyword>
<evidence type="ECO:0000256" key="6">
    <source>
        <dbReference type="ARBA" id="ARBA00023180"/>
    </source>
</evidence>
<keyword evidence="4" id="KW-0378">Hydrolase</keyword>
<dbReference type="GO" id="GO:0016788">
    <property type="term" value="F:hydrolase activity, acting on ester bonds"/>
    <property type="evidence" value="ECO:0007669"/>
    <property type="project" value="InterPro"/>
</dbReference>